<feature type="coiled-coil region" evidence="3">
    <location>
        <begin position="404"/>
        <end position="439"/>
    </location>
</feature>
<evidence type="ECO:0000256" key="4">
    <source>
        <dbReference type="SAM" id="MobiDB-lite"/>
    </source>
</evidence>
<dbReference type="CDD" id="cd09487">
    <property type="entry name" value="SAM_superfamily"/>
    <property type="match status" value="1"/>
</dbReference>
<evidence type="ECO:0000313" key="6">
    <source>
        <dbReference type="EMBL" id="CAD8717739.1"/>
    </source>
</evidence>
<dbReference type="InterPro" id="IPR043446">
    <property type="entry name" value="Neurabin-like"/>
</dbReference>
<sequence>MKRSSSFGEPKPLPGQTGYKLSQTVVLEKDAKEMEERLKMLQERLEKQRLEDAAVPKPGGSRWNSARVDKGSVLTYNKDLQEKYKKKVESQGGGDPALWITSTNKKEKRKTESHINYMNKDVKDWTMLDVSHWLIALNLEEYEEIFKVNQINGKVLIELTVDDLDYLNVKILNHRKLILKNIEILKNKMSQGKSNLDDIKSNKILSEGIAKESKELSTTYITSEAITKTTNNLKSHWSQLEPISSNVLISKPNDSAINAADSDVLDEEAEKILFQQAVMEWRNSNKSEDSKQSEPLVDSLWSNPLNDIEISNNVDIQSINKSKIKIIREYIKPISKTINDSDNESPSTHSVNQHFEILDEETEHQEFVKAVNEWRNNSNDKSKVSLESGTETIRDYKSTSKALVDKLSKDFDEEQNKLLQHMQQQKDEVQKKINETAKLIELERLKRNENISNDITDIENFSNEEKFDISDDLSEVSSVDDNISPVNNQINAKIDVELYTSHVEVELVESTLGLLADYTNINIEDHYIVEEMSDDD</sequence>
<organism evidence="6">
    <name type="scientific">Chromulina nebulosa</name>
    <dbReference type="NCBI Taxonomy" id="96789"/>
    <lineage>
        <taxon>Eukaryota</taxon>
        <taxon>Sar</taxon>
        <taxon>Stramenopiles</taxon>
        <taxon>Ochrophyta</taxon>
        <taxon>Chrysophyceae</taxon>
        <taxon>Chromulinales</taxon>
        <taxon>Chromulinaceae</taxon>
        <taxon>Chromulina</taxon>
    </lineage>
</organism>
<evidence type="ECO:0000259" key="5">
    <source>
        <dbReference type="PROSITE" id="PS50105"/>
    </source>
</evidence>
<dbReference type="PANTHER" id="PTHR16154">
    <property type="entry name" value="NEURABIN"/>
    <property type="match status" value="1"/>
</dbReference>
<dbReference type="EMBL" id="HBFD01003837">
    <property type="protein sequence ID" value="CAD8717739.1"/>
    <property type="molecule type" value="Transcribed_RNA"/>
</dbReference>
<name>A0A7S0SVV3_9STRA</name>
<dbReference type="SMART" id="SM00454">
    <property type="entry name" value="SAM"/>
    <property type="match status" value="1"/>
</dbReference>
<feature type="domain" description="SAM" evidence="5">
    <location>
        <begin position="125"/>
        <end position="188"/>
    </location>
</feature>
<dbReference type="PROSITE" id="PS50105">
    <property type="entry name" value="SAM_DOMAIN"/>
    <property type="match status" value="1"/>
</dbReference>
<protein>
    <recommendedName>
        <fullName evidence="5">SAM domain-containing protein</fullName>
    </recommendedName>
</protein>
<proteinExistence type="predicted"/>
<evidence type="ECO:0000256" key="2">
    <source>
        <dbReference type="ARBA" id="ARBA00023054"/>
    </source>
</evidence>
<feature type="region of interest" description="Disordered" evidence="4">
    <location>
        <begin position="1"/>
        <end position="21"/>
    </location>
</feature>
<dbReference type="InterPro" id="IPR001660">
    <property type="entry name" value="SAM"/>
</dbReference>
<dbReference type="SUPFAM" id="SSF47769">
    <property type="entry name" value="SAM/Pointed domain"/>
    <property type="match status" value="1"/>
</dbReference>
<gene>
    <name evidence="6" type="ORF">CNEB1095_LOCUS2496</name>
</gene>
<evidence type="ECO:0000256" key="1">
    <source>
        <dbReference type="ARBA" id="ARBA00022553"/>
    </source>
</evidence>
<evidence type="ECO:0000256" key="3">
    <source>
        <dbReference type="SAM" id="Coils"/>
    </source>
</evidence>
<feature type="coiled-coil region" evidence="3">
    <location>
        <begin position="24"/>
        <end position="51"/>
    </location>
</feature>
<dbReference type="PANTHER" id="PTHR16154:SF6">
    <property type="entry name" value="SPINOPHILIN, ISOFORM J"/>
    <property type="match status" value="1"/>
</dbReference>
<dbReference type="Pfam" id="PF00536">
    <property type="entry name" value="SAM_1"/>
    <property type="match status" value="1"/>
</dbReference>
<reference evidence="6" key="1">
    <citation type="submission" date="2021-01" db="EMBL/GenBank/DDBJ databases">
        <authorList>
            <person name="Corre E."/>
            <person name="Pelletier E."/>
            <person name="Niang G."/>
            <person name="Scheremetjew M."/>
            <person name="Finn R."/>
            <person name="Kale V."/>
            <person name="Holt S."/>
            <person name="Cochrane G."/>
            <person name="Meng A."/>
            <person name="Brown T."/>
            <person name="Cohen L."/>
        </authorList>
    </citation>
    <scope>NUCLEOTIDE SEQUENCE</scope>
    <source>
        <strain evidence="6">UTEXLB2642</strain>
    </source>
</reference>
<keyword evidence="2 3" id="KW-0175">Coiled coil</keyword>
<dbReference type="InterPro" id="IPR013761">
    <property type="entry name" value="SAM/pointed_sf"/>
</dbReference>
<dbReference type="Gene3D" id="1.10.150.50">
    <property type="entry name" value="Transcription Factor, Ets-1"/>
    <property type="match status" value="1"/>
</dbReference>
<accession>A0A7S0SVV3</accession>
<keyword evidence="1" id="KW-0597">Phosphoprotein</keyword>
<dbReference type="AlphaFoldDB" id="A0A7S0SVV3"/>